<accession>A0A5R9ENS0</accession>
<dbReference type="Proteomes" id="UP000306420">
    <property type="component" value="Unassembled WGS sequence"/>
</dbReference>
<sequence length="144" mass="17080">MSNKKLLNIYEWLTDYQDLQKRIAYLEHKIKRSKQELSRWESGDLSNQPLTKDSIAADLINGTYIKRDETELAHLINLRFDLVKFVNQFDDLDSKILKLKYIDGLSLYEIAERTGYSYMHIRRCHSSLARAIQAYDKFLLDYLP</sequence>
<organism evidence="1 2">
    <name type="scientific">Ruoffia tabacinasalis</name>
    <dbReference type="NCBI Taxonomy" id="87458"/>
    <lineage>
        <taxon>Bacteria</taxon>
        <taxon>Bacillati</taxon>
        <taxon>Bacillota</taxon>
        <taxon>Bacilli</taxon>
        <taxon>Lactobacillales</taxon>
        <taxon>Aerococcaceae</taxon>
        <taxon>Ruoffia</taxon>
    </lineage>
</organism>
<evidence type="ECO:0000313" key="1">
    <source>
        <dbReference type="EMBL" id="TLQ49289.1"/>
    </source>
</evidence>
<protein>
    <submittedName>
        <fullName evidence="1">Sigma-70 family RNA polymerase sigma factor</fullName>
    </submittedName>
</protein>
<dbReference type="AlphaFoldDB" id="A0A5R9ENS0"/>
<comment type="caution">
    <text evidence="1">The sequence shown here is derived from an EMBL/GenBank/DDBJ whole genome shotgun (WGS) entry which is preliminary data.</text>
</comment>
<proteinExistence type="predicted"/>
<evidence type="ECO:0000313" key="2">
    <source>
        <dbReference type="Proteomes" id="UP000306420"/>
    </source>
</evidence>
<name>A0A5R9ENS0_9LACT</name>
<dbReference type="Gene3D" id="1.20.140.160">
    <property type="match status" value="1"/>
</dbReference>
<gene>
    <name evidence="1" type="ORF">FEZ33_01255</name>
</gene>
<reference evidence="1 2" key="1">
    <citation type="submission" date="2019-05" db="EMBL/GenBank/DDBJ databases">
        <title>The metagenome of a microbial culture collection derived from dairy environment covers the genomic content of the human microbiome.</title>
        <authorList>
            <person name="Roder T."/>
            <person name="Wuthrich D."/>
            <person name="Sattari Z."/>
            <person name="Von Ah U."/>
            <person name="Bar C."/>
            <person name="Ronchi F."/>
            <person name="Macpherson A.J."/>
            <person name="Ganal-Vonarburg S.C."/>
            <person name="Bruggmann R."/>
            <person name="Vergeres G."/>
        </authorList>
    </citation>
    <scope>NUCLEOTIDE SEQUENCE [LARGE SCALE GENOMIC DNA]</scope>
    <source>
        <strain evidence="1 2">FAM 24227</strain>
    </source>
</reference>
<dbReference type="InterPro" id="IPR013324">
    <property type="entry name" value="RNA_pol_sigma_r3/r4-like"/>
</dbReference>
<dbReference type="OrthoDB" id="2454082at2"/>
<dbReference type="EMBL" id="VBSP01000002">
    <property type="protein sequence ID" value="TLQ49289.1"/>
    <property type="molecule type" value="Genomic_DNA"/>
</dbReference>
<dbReference type="SUPFAM" id="SSF88659">
    <property type="entry name" value="Sigma3 and sigma4 domains of RNA polymerase sigma factors"/>
    <property type="match status" value="1"/>
</dbReference>
<dbReference type="RefSeq" id="WP_138403571.1">
    <property type="nucleotide sequence ID" value="NZ_VBSP01000002.1"/>
</dbReference>